<evidence type="ECO:0000256" key="5">
    <source>
        <dbReference type="ARBA" id="ARBA00022801"/>
    </source>
</evidence>
<proteinExistence type="inferred from homology"/>
<sequence>MVGVSTEEDIDYTFDGDNLGVRIKAQIQSGNTPWQVDNPATTGLDAFFRIAEESSDSGLRGVMIGGTTTGPAEYSLLVDGEPTGSFRPDPEYGSGNWSYPLQLTSGESHTVEARAKHLHPDSNHEVSSSSTFTINPQTDEVYTQYDSSGRTLSRSWAWDSGAYQVVQTFQWDASGQLKEITQTDSRAQPELPDLVWTAVYDGLGRRVRTTTDYSGNSLIGPVTVDCSYDPQVEFLEVAISVDGKKTWKVYGADLDANYGSFQGVGGLKVLIEDDTGEVTPLLHDSYGHVLGYMDSQNTIVTGDDAYVWNQLQMSGYGPHSGYQQPTVEADVAYRDALGWQGRRSDPTGFYGMGARLYDSRSGRFLSPDPLGHTASMDLYSYAGGDPLNFLDPSGRGAIRGNPATSVNPLGPIRYDDLVAAQDRLNLMRDLEIASGLANFVNESSPFRRFGSFRWETSVDQQLSQVNSAIRYLERGVAGLNFGYWGAELVSDESYDRASVQDFDLANSSDLGHLESGNMLLGARNSAGLEAALMPFEVLTVAKILKPVRGTSVAGNLSVDATTQLRLTAAAGDRRLLSGAASHGGSLPTIQPGQRWLRGSQGNAARVPNQIAERLAGREFSNFNQLREAFWREVAADPVLSQQFSSANLARMQRGRAPFAITEQQVGGRAVYELDHLQEIQNAGNVYDLDNIIIRTPLNHIKGK</sequence>
<dbReference type="InterPro" id="IPR044925">
    <property type="entry name" value="His-Me_finger_sf"/>
</dbReference>
<accession>A0ABU1APY6</accession>
<gene>
    <name evidence="8" type="ORF">QEH59_14560</name>
</gene>
<dbReference type="InterPro" id="IPR037146">
    <property type="entry name" value="Colicin/pyocin_DNase_dom_sf"/>
</dbReference>
<dbReference type="InterPro" id="IPR022385">
    <property type="entry name" value="Rhs_assc_core"/>
</dbReference>
<dbReference type="Gene3D" id="3.90.540.10">
    <property type="entry name" value="Colicin/pyocin, DNase domain"/>
    <property type="match status" value="1"/>
</dbReference>
<dbReference type="PRINTS" id="PR01300">
    <property type="entry name" value="PYOCINKILLER"/>
</dbReference>
<keyword evidence="6" id="KW-0044">Antibiotic</keyword>
<evidence type="ECO:0000313" key="9">
    <source>
        <dbReference type="Proteomes" id="UP001243717"/>
    </source>
</evidence>
<comment type="caution">
    <text evidence="8">The sequence shown here is derived from an EMBL/GenBank/DDBJ whole genome shotgun (WGS) entry which is preliminary data.</text>
</comment>
<dbReference type="RefSeq" id="WP_308986103.1">
    <property type="nucleotide sequence ID" value="NZ_JARXIC010000029.1"/>
</dbReference>
<protein>
    <submittedName>
        <fullName evidence="8">RHS repeat-associated core domain-containing protein</fullName>
    </submittedName>
</protein>
<reference evidence="8 9" key="1">
    <citation type="submission" date="2023-04" db="EMBL/GenBank/DDBJ databases">
        <title>A novel bacteria isolated from coastal sediment.</title>
        <authorList>
            <person name="Liu X.-J."/>
            <person name="Du Z.-J."/>
        </authorList>
    </citation>
    <scope>NUCLEOTIDE SEQUENCE [LARGE SCALE GENOMIC DNA]</scope>
    <source>
        <strain evidence="8 9">SDUM461004</strain>
    </source>
</reference>
<dbReference type="InterPro" id="IPR050708">
    <property type="entry name" value="T6SS_VgrG/RHS"/>
</dbReference>
<name>A0ABU1APY6_9BACT</name>
<keyword evidence="5" id="KW-0378">Hydrolase</keyword>
<dbReference type="SUPFAM" id="SSF54060">
    <property type="entry name" value="His-Me finger endonucleases"/>
    <property type="match status" value="1"/>
</dbReference>
<evidence type="ECO:0000256" key="7">
    <source>
        <dbReference type="ARBA" id="ARBA00023048"/>
    </source>
</evidence>
<dbReference type="EMBL" id="JARXIC010000029">
    <property type="protein sequence ID" value="MDQ8195653.1"/>
    <property type="molecule type" value="Genomic_DNA"/>
</dbReference>
<dbReference type="NCBIfam" id="TIGR03696">
    <property type="entry name" value="Rhs_assc_core"/>
    <property type="match status" value="1"/>
</dbReference>
<keyword evidence="4" id="KW-0255">Endonuclease</keyword>
<dbReference type="PANTHER" id="PTHR32305:SF15">
    <property type="entry name" value="PROTEIN RHSA-RELATED"/>
    <property type="match status" value="1"/>
</dbReference>
<dbReference type="Pfam" id="PF21431">
    <property type="entry name" value="Col-Pyo_DNase"/>
    <property type="match status" value="1"/>
</dbReference>
<evidence type="ECO:0000256" key="6">
    <source>
        <dbReference type="ARBA" id="ARBA00023022"/>
    </source>
</evidence>
<evidence type="ECO:0000256" key="1">
    <source>
        <dbReference type="ARBA" id="ARBA00006811"/>
    </source>
</evidence>
<dbReference type="Proteomes" id="UP001243717">
    <property type="component" value="Unassembled WGS sequence"/>
</dbReference>
<comment type="similarity">
    <text evidence="1">Belongs to the colicin/pyosin nuclease family.</text>
</comment>
<keyword evidence="2" id="KW-0929">Antimicrobial</keyword>
<dbReference type="PANTHER" id="PTHR32305">
    <property type="match status" value="1"/>
</dbReference>
<evidence type="ECO:0000256" key="3">
    <source>
        <dbReference type="ARBA" id="ARBA00022722"/>
    </source>
</evidence>
<organism evidence="8 9">
    <name type="scientific">Thalassobacterium sedimentorum</name>
    <dbReference type="NCBI Taxonomy" id="3041258"/>
    <lineage>
        <taxon>Bacteria</taxon>
        <taxon>Pseudomonadati</taxon>
        <taxon>Verrucomicrobiota</taxon>
        <taxon>Opitutia</taxon>
        <taxon>Puniceicoccales</taxon>
        <taxon>Coraliomargaritaceae</taxon>
        <taxon>Thalassobacterium</taxon>
    </lineage>
</organism>
<keyword evidence="3" id="KW-0540">Nuclease</keyword>
<keyword evidence="7" id="KW-0078">Bacteriocin</keyword>
<dbReference type="Gene3D" id="2.180.10.10">
    <property type="entry name" value="RHS repeat-associated core"/>
    <property type="match status" value="1"/>
</dbReference>
<evidence type="ECO:0000256" key="2">
    <source>
        <dbReference type="ARBA" id="ARBA00022529"/>
    </source>
</evidence>
<evidence type="ECO:0000313" key="8">
    <source>
        <dbReference type="EMBL" id="MDQ8195653.1"/>
    </source>
</evidence>
<evidence type="ECO:0000256" key="4">
    <source>
        <dbReference type="ARBA" id="ARBA00022759"/>
    </source>
</evidence>
<dbReference type="InterPro" id="IPR003060">
    <property type="entry name" value="Pyocin_killer"/>
</dbReference>
<keyword evidence="9" id="KW-1185">Reference proteome</keyword>